<evidence type="ECO:0000259" key="2">
    <source>
        <dbReference type="PROSITE" id="PS50102"/>
    </source>
</evidence>
<dbReference type="EMBL" id="PDCK01000044">
    <property type="protein sequence ID" value="PRQ24898.1"/>
    <property type="molecule type" value="Genomic_DNA"/>
</dbReference>
<accession>A0A2P6PSI5</accession>
<dbReference type="Gene3D" id="1.20.1280.50">
    <property type="match status" value="1"/>
</dbReference>
<dbReference type="GO" id="GO:0003723">
    <property type="term" value="F:RNA binding"/>
    <property type="evidence" value="ECO:0007669"/>
    <property type="project" value="UniProtKB-UniRule"/>
</dbReference>
<dbReference type="PANTHER" id="PTHR38926">
    <property type="entry name" value="F-BOX DOMAIN CONTAINING PROTEIN, EXPRESSED"/>
    <property type="match status" value="1"/>
</dbReference>
<keyword evidence="5" id="KW-1185">Reference proteome</keyword>
<evidence type="ECO:0000313" key="4">
    <source>
        <dbReference type="EMBL" id="PRQ24898.1"/>
    </source>
</evidence>
<name>A0A2P6PSI5_ROSCH</name>
<dbReference type="InterPro" id="IPR035979">
    <property type="entry name" value="RBD_domain_sf"/>
</dbReference>
<dbReference type="CDD" id="cd22164">
    <property type="entry name" value="F-box_AtSKIP19-like"/>
    <property type="match status" value="1"/>
</dbReference>
<evidence type="ECO:0000256" key="1">
    <source>
        <dbReference type="PROSITE-ProRule" id="PRU00176"/>
    </source>
</evidence>
<proteinExistence type="predicted"/>
<dbReference type="InterPro" id="IPR032675">
    <property type="entry name" value="LRR_dom_sf"/>
</dbReference>
<dbReference type="InterPro" id="IPR036047">
    <property type="entry name" value="F-box-like_dom_sf"/>
</dbReference>
<dbReference type="Pfam" id="PF12937">
    <property type="entry name" value="F-box-like"/>
    <property type="match status" value="1"/>
</dbReference>
<reference evidence="4 5" key="1">
    <citation type="journal article" date="2018" name="Nat. Genet.">
        <title>The Rosa genome provides new insights in the design of modern roses.</title>
        <authorList>
            <person name="Bendahmane M."/>
        </authorList>
    </citation>
    <scope>NUCLEOTIDE SEQUENCE [LARGE SCALE GENOMIC DNA]</scope>
    <source>
        <strain evidence="5">cv. Old Blush</strain>
    </source>
</reference>
<protein>
    <submittedName>
        <fullName evidence="4">Putative F-box domain, nucleotide-binding alpha-beta plait domain-containing protein</fullName>
    </submittedName>
</protein>
<evidence type="ECO:0000259" key="3">
    <source>
        <dbReference type="PROSITE" id="PS50181"/>
    </source>
</evidence>
<sequence length="437" mass="49642">MSNEGSEEKHDTLGKKIDVKQAQVQGLTDNSKRIFVGGLPHDLRDEEFKNYFEKFGKITDWDVMFDKENHKPRGFGFITFESEEAVHDVLQKRFHDLNYKSVVVKRAHSQNRNNNRLMKQYDRYNVAPNGYRYGVGYTSGNNPGTLGHYNPYCSSYVAPYGHRYGGFLHDPNPYDAWVYTADYGLWGGQNANNSNIRSWTELPDDVTAMILSRLGAIEILKTAQKVCMTWRKISKDPLMWCRIDLHNDGSYYSQLDKICRQAIDRSSGKLVDISIRNFGNDALLEYITDSSPRIRRLRLDSCPVTDKGLSKVASKLPLLEDLEISHTNSCSGESLEAIGRSCPLLTSMKYKDGWQVWFKFDDTNEQALAIAGTMHGLRYLQLLGNAVTNDGLAKILDSWPHLESLDLRCCFNLNLGGDLQRRCSTQVKTHQLPGGSL</sequence>
<evidence type="ECO:0000313" key="5">
    <source>
        <dbReference type="Proteomes" id="UP000238479"/>
    </source>
</evidence>
<comment type="caution">
    <text evidence="4">The sequence shown here is derived from an EMBL/GenBank/DDBJ whole genome shotgun (WGS) entry which is preliminary data.</text>
</comment>
<dbReference type="PROSITE" id="PS50181">
    <property type="entry name" value="FBOX"/>
    <property type="match status" value="1"/>
</dbReference>
<keyword evidence="1" id="KW-0694">RNA-binding</keyword>
<dbReference type="SMART" id="SM00360">
    <property type="entry name" value="RRM"/>
    <property type="match status" value="1"/>
</dbReference>
<dbReference type="PROSITE" id="PS50102">
    <property type="entry name" value="RRM"/>
    <property type="match status" value="1"/>
</dbReference>
<dbReference type="PANTHER" id="PTHR38926:SF2">
    <property type="entry name" value="F-BOX_LRR-REPEAT PROTEIN 21-RELATED"/>
    <property type="match status" value="1"/>
</dbReference>
<dbReference type="Proteomes" id="UP000238479">
    <property type="component" value="Chromosome 6"/>
</dbReference>
<dbReference type="InterPro" id="IPR001810">
    <property type="entry name" value="F-box_dom"/>
</dbReference>
<dbReference type="InterPro" id="IPR012677">
    <property type="entry name" value="Nucleotide-bd_a/b_plait_sf"/>
</dbReference>
<dbReference type="SUPFAM" id="SSF52047">
    <property type="entry name" value="RNI-like"/>
    <property type="match status" value="1"/>
</dbReference>
<dbReference type="InterPro" id="IPR001611">
    <property type="entry name" value="Leu-rich_rpt"/>
</dbReference>
<dbReference type="AlphaFoldDB" id="A0A2P6PSI5"/>
<dbReference type="OrthoDB" id="550575at2759"/>
<dbReference type="Gene3D" id="3.30.70.330">
    <property type="match status" value="1"/>
</dbReference>
<dbReference type="Pfam" id="PF13516">
    <property type="entry name" value="LRR_6"/>
    <property type="match status" value="1"/>
</dbReference>
<dbReference type="Pfam" id="PF00076">
    <property type="entry name" value="RRM_1"/>
    <property type="match status" value="1"/>
</dbReference>
<dbReference type="SMART" id="SM00256">
    <property type="entry name" value="FBOX"/>
    <property type="match status" value="1"/>
</dbReference>
<organism evidence="4 5">
    <name type="scientific">Rosa chinensis</name>
    <name type="common">China rose</name>
    <dbReference type="NCBI Taxonomy" id="74649"/>
    <lineage>
        <taxon>Eukaryota</taxon>
        <taxon>Viridiplantae</taxon>
        <taxon>Streptophyta</taxon>
        <taxon>Embryophyta</taxon>
        <taxon>Tracheophyta</taxon>
        <taxon>Spermatophyta</taxon>
        <taxon>Magnoliopsida</taxon>
        <taxon>eudicotyledons</taxon>
        <taxon>Gunneridae</taxon>
        <taxon>Pentapetalae</taxon>
        <taxon>rosids</taxon>
        <taxon>fabids</taxon>
        <taxon>Rosales</taxon>
        <taxon>Rosaceae</taxon>
        <taxon>Rosoideae</taxon>
        <taxon>Rosoideae incertae sedis</taxon>
        <taxon>Rosa</taxon>
    </lineage>
</organism>
<gene>
    <name evidence="4" type="ORF">RchiOBHm_Chr6g0277551</name>
</gene>
<dbReference type="Gramene" id="PRQ24898">
    <property type="protein sequence ID" value="PRQ24898"/>
    <property type="gene ID" value="RchiOBHm_Chr6g0277551"/>
</dbReference>
<feature type="domain" description="RRM" evidence="2">
    <location>
        <begin position="32"/>
        <end position="109"/>
    </location>
</feature>
<dbReference type="InterPro" id="IPR000504">
    <property type="entry name" value="RRM_dom"/>
</dbReference>
<feature type="domain" description="F-box" evidence="3">
    <location>
        <begin position="196"/>
        <end position="243"/>
    </location>
</feature>
<dbReference type="SUPFAM" id="SSF54928">
    <property type="entry name" value="RNA-binding domain, RBD"/>
    <property type="match status" value="1"/>
</dbReference>
<dbReference type="SUPFAM" id="SSF81383">
    <property type="entry name" value="F-box domain"/>
    <property type="match status" value="1"/>
</dbReference>
<dbReference type="Gene3D" id="3.80.10.10">
    <property type="entry name" value="Ribonuclease Inhibitor"/>
    <property type="match status" value="1"/>
</dbReference>